<dbReference type="SUPFAM" id="SSF141571">
    <property type="entry name" value="Pentapeptide repeat-like"/>
    <property type="match status" value="1"/>
</dbReference>
<keyword evidence="2" id="KW-1185">Reference proteome</keyword>
<dbReference type="EMBL" id="JACXAE010000067">
    <property type="protein sequence ID" value="MBD2774239.1"/>
    <property type="molecule type" value="Genomic_DNA"/>
</dbReference>
<reference evidence="1" key="1">
    <citation type="submission" date="2020-09" db="EMBL/GenBank/DDBJ databases">
        <title>Iningainema tapete sp. nov. (Scytonemataceae, Cyanobacteria) from greenhouses in central Florida (USA) produces two types of nodularin with biosynthetic potential for microcystin-LR and anabaenopeptins.</title>
        <authorList>
            <person name="Berthold D.E."/>
            <person name="Lefler F.W."/>
            <person name="Huang I.-S."/>
            <person name="Abdulla H."/>
            <person name="Zimba P.V."/>
            <person name="Laughinghouse H.D. IV."/>
        </authorList>
    </citation>
    <scope>NUCLEOTIDE SEQUENCE</scope>
    <source>
        <strain evidence="1">BLCCT55</strain>
    </source>
</reference>
<dbReference type="InterPro" id="IPR001646">
    <property type="entry name" value="5peptide_repeat"/>
</dbReference>
<proteinExistence type="predicted"/>
<evidence type="ECO:0000313" key="1">
    <source>
        <dbReference type="EMBL" id="MBD2774239.1"/>
    </source>
</evidence>
<dbReference type="Gene3D" id="2.160.20.80">
    <property type="entry name" value="E3 ubiquitin-protein ligase SopA"/>
    <property type="match status" value="1"/>
</dbReference>
<accession>A0A8J7C6F3</accession>
<dbReference type="RefSeq" id="WP_190830990.1">
    <property type="nucleotide sequence ID" value="NZ_CAWPPI010000067.1"/>
</dbReference>
<dbReference type="InterPro" id="IPR051082">
    <property type="entry name" value="Pentapeptide-BTB/POZ_domain"/>
</dbReference>
<gene>
    <name evidence="1" type="ORF">ICL16_19720</name>
</gene>
<sequence>MSEVNFQQPINSVAALVEMYAEGKRDFSRAELGNADLQGVNLRGADLSYADLSEANLKNANLRGADLSYTDLSQANLSDADLRGALLISANLRQASVRGANLEKADYDYSTHFPLDFDPVKAGMQTAGS</sequence>
<evidence type="ECO:0000313" key="2">
    <source>
        <dbReference type="Proteomes" id="UP000629098"/>
    </source>
</evidence>
<name>A0A8J7C6F3_9CYAN</name>
<comment type="caution">
    <text evidence="1">The sequence shown here is derived from an EMBL/GenBank/DDBJ whole genome shotgun (WGS) entry which is preliminary data.</text>
</comment>
<protein>
    <submittedName>
        <fullName evidence="1">Pentapeptide repeat-containing protein</fullName>
    </submittedName>
</protein>
<dbReference type="PANTHER" id="PTHR14136">
    <property type="entry name" value="BTB_POZ DOMAIN-CONTAINING PROTEIN KCTD9"/>
    <property type="match status" value="1"/>
</dbReference>
<dbReference type="Pfam" id="PF00805">
    <property type="entry name" value="Pentapeptide"/>
    <property type="match status" value="2"/>
</dbReference>
<organism evidence="1 2">
    <name type="scientific">Iningainema tapete BLCC-T55</name>
    <dbReference type="NCBI Taxonomy" id="2748662"/>
    <lineage>
        <taxon>Bacteria</taxon>
        <taxon>Bacillati</taxon>
        <taxon>Cyanobacteriota</taxon>
        <taxon>Cyanophyceae</taxon>
        <taxon>Nostocales</taxon>
        <taxon>Scytonemataceae</taxon>
        <taxon>Iningainema tapete</taxon>
    </lineage>
</organism>
<dbReference type="Proteomes" id="UP000629098">
    <property type="component" value="Unassembled WGS sequence"/>
</dbReference>
<dbReference type="AlphaFoldDB" id="A0A8J7C6F3"/>
<dbReference type="PANTHER" id="PTHR14136:SF17">
    <property type="entry name" value="BTB_POZ DOMAIN-CONTAINING PROTEIN KCTD9"/>
    <property type="match status" value="1"/>
</dbReference>